<name>A0A6H1PZX3_9PROT</name>
<dbReference type="Pfam" id="PF09834">
    <property type="entry name" value="DUF2061"/>
    <property type="match status" value="1"/>
</dbReference>
<evidence type="ECO:0000256" key="1">
    <source>
        <dbReference type="SAM" id="Phobius"/>
    </source>
</evidence>
<protein>
    <submittedName>
        <fullName evidence="3">DUF2061 domain-containing protein</fullName>
    </submittedName>
</protein>
<feature type="transmembrane region" description="Helical" evidence="1">
    <location>
        <begin position="36"/>
        <end position="53"/>
    </location>
</feature>
<dbReference type="KEGG" id="peg:E5R92_00140"/>
<sequence>MADKKIRSVAKTFSWRLFIFIYWVIFGYIFTGSFKGAGILGLGSIIPLFFYYFHERIWNKVKWGLN</sequence>
<evidence type="ECO:0000313" key="4">
    <source>
        <dbReference type="Proteomes" id="UP000501094"/>
    </source>
</evidence>
<evidence type="ECO:0000259" key="2">
    <source>
        <dbReference type="Pfam" id="PF09834"/>
    </source>
</evidence>
<evidence type="ECO:0000313" key="3">
    <source>
        <dbReference type="EMBL" id="QIZ20207.1"/>
    </source>
</evidence>
<dbReference type="Proteomes" id="UP000501094">
    <property type="component" value="Chromosome"/>
</dbReference>
<reference evidence="3 4" key="1">
    <citation type="journal article" date="2020" name="Nat. Microbiol.">
        <title>Lysogenic host-virus interactions in SAR11 marine bacteria.</title>
        <authorList>
            <person name="Morris R.M."/>
            <person name="Cain K.R."/>
            <person name="Hvorecny K.L."/>
            <person name="Kollman J.M."/>
        </authorList>
    </citation>
    <scope>NUCLEOTIDE SEQUENCE [LARGE SCALE GENOMIC DNA]</scope>
    <source>
        <strain evidence="3 4">NP1</strain>
    </source>
</reference>
<dbReference type="RefSeq" id="WP_168606116.1">
    <property type="nucleotide sequence ID" value="NZ_CP038852.1"/>
</dbReference>
<feature type="transmembrane region" description="Helical" evidence="1">
    <location>
        <begin position="12"/>
        <end position="30"/>
    </location>
</feature>
<dbReference type="InterPro" id="IPR018638">
    <property type="entry name" value="DUF2061_membrane"/>
</dbReference>
<dbReference type="AlphaFoldDB" id="A0A6H1PZX3"/>
<gene>
    <name evidence="3" type="ORF">E5R92_00140</name>
</gene>
<accession>A0A6H1PZX3</accession>
<proteinExistence type="predicted"/>
<keyword evidence="4" id="KW-1185">Reference proteome</keyword>
<feature type="domain" description="DUF2061" evidence="2">
    <location>
        <begin position="9"/>
        <end position="59"/>
    </location>
</feature>
<dbReference type="EMBL" id="CP038852">
    <property type="protein sequence ID" value="QIZ20207.1"/>
    <property type="molecule type" value="Genomic_DNA"/>
</dbReference>
<organism evidence="3 4">
    <name type="scientific">Candidatus Pelagibacter giovannonii</name>
    <dbReference type="NCBI Taxonomy" id="2563896"/>
    <lineage>
        <taxon>Bacteria</taxon>
        <taxon>Pseudomonadati</taxon>
        <taxon>Pseudomonadota</taxon>
        <taxon>Alphaproteobacteria</taxon>
        <taxon>Candidatus Pelagibacterales</taxon>
        <taxon>Candidatus Pelagibacteraceae</taxon>
        <taxon>Candidatus Pelagibacter</taxon>
    </lineage>
</organism>
<keyword evidence="1" id="KW-1133">Transmembrane helix</keyword>
<keyword evidence="1" id="KW-0812">Transmembrane</keyword>
<keyword evidence="1" id="KW-0472">Membrane</keyword>